<dbReference type="InterPro" id="IPR016181">
    <property type="entry name" value="Acyl_CoA_acyltransferase"/>
</dbReference>
<protein>
    <submittedName>
        <fullName evidence="4">GNAT family N-acetyltransferase</fullName>
    </submittedName>
</protein>
<evidence type="ECO:0000313" key="5">
    <source>
        <dbReference type="Proteomes" id="UP000239872"/>
    </source>
</evidence>
<keyword evidence="2" id="KW-0012">Acyltransferase</keyword>
<keyword evidence="5" id="KW-1185">Reference proteome</keyword>
<evidence type="ECO:0000313" key="4">
    <source>
        <dbReference type="EMBL" id="PQJ10413.1"/>
    </source>
</evidence>
<comment type="caution">
    <text evidence="4">The sequence shown here is derived from an EMBL/GenBank/DDBJ whole genome shotgun (WGS) entry which is preliminary data.</text>
</comment>
<dbReference type="PROSITE" id="PS51186">
    <property type="entry name" value="GNAT"/>
    <property type="match status" value="1"/>
</dbReference>
<dbReference type="AlphaFoldDB" id="A0A2S7SU34"/>
<keyword evidence="1 4" id="KW-0808">Transferase</keyword>
<feature type="domain" description="N-acetyltransferase" evidence="3">
    <location>
        <begin position="5"/>
        <end position="173"/>
    </location>
</feature>
<reference evidence="4 5" key="1">
    <citation type="submission" date="2018-01" db="EMBL/GenBank/DDBJ databases">
        <title>A novel member of the phylum Bacteroidetes isolated from glacier ice.</title>
        <authorList>
            <person name="Liu Q."/>
            <person name="Xin Y.-H."/>
        </authorList>
    </citation>
    <scope>NUCLEOTIDE SEQUENCE [LARGE SCALE GENOMIC DNA]</scope>
    <source>
        <strain evidence="4 5">RB1R16</strain>
    </source>
</reference>
<dbReference type="PANTHER" id="PTHR42919">
    <property type="entry name" value="N-ALPHA-ACETYLTRANSFERASE"/>
    <property type="match status" value="1"/>
</dbReference>
<dbReference type="PANTHER" id="PTHR42919:SF8">
    <property type="entry name" value="N-ALPHA-ACETYLTRANSFERASE 50"/>
    <property type="match status" value="1"/>
</dbReference>
<dbReference type="RefSeq" id="WP_105039141.1">
    <property type="nucleotide sequence ID" value="NZ_PPSL01000003.1"/>
</dbReference>
<dbReference type="EMBL" id="PPSL01000003">
    <property type="protein sequence ID" value="PQJ10413.1"/>
    <property type="molecule type" value="Genomic_DNA"/>
</dbReference>
<evidence type="ECO:0000256" key="2">
    <source>
        <dbReference type="ARBA" id="ARBA00023315"/>
    </source>
</evidence>
<evidence type="ECO:0000259" key="3">
    <source>
        <dbReference type="PROSITE" id="PS51186"/>
    </source>
</evidence>
<proteinExistence type="predicted"/>
<gene>
    <name evidence="4" type="ORF">CJD36_010570</name>
</gene>
<name>A0A2S7SU34_9BACT</name>
<dbReference type="InterPro" id="IPR051556">
    <property type="entry name" value="N-term/lysine_N-AcTrnsfr"/>
</dbReference>
<dbReference type="GO" id="GO:0016747">
    <property type="term" value="F:acyltransferase activity, transferring groups other than amino-acyl groups"/>
    <property type="evidence" value="ECO:0007669"/>
    <property type="project" value="InterPro"/>
</dbReference>
<evidence type="ECO:0000256" key="1">
    <source>
        <dbReference type="ARBA" id="ARBA00022679"/>
    </source>
</evidence>
<dbReference type="CDD" id="cd04301">
    <property type="entry name" value="NAT_SF"/>
    <property type="match status" value="1"/>
</dbReference>
<dbReference type="Proteomes" id="UP000239872">
    <property type="component" value="Unassembled WGS sequence"/>
</dbReference>
<dbReference type="Gene3D" id="3.40.630.30">
    <property type="match status" value="1"/>
</dbReference>
<organism evidence="4 5">
    <name type="scientific">Flavipsychrobacter stenotrophus</name>
    <dbReference type="NCBI Taxonomy" id="2077091"/>
    <lineage>
        <taxon>Bacteria</taxon>
        <taxon>Pseudomonadati</taxon>
        <taxon>Bacteroidota</taxon>
        <taxon>Chitinophagia</taxon>
        <taxon>Chitinophagales</taxon>
        <taxon>Chitinophagaceae</taxon>
        <taxon>Flavipsychrobacter</taxon>
    </lineage>
</organism>
<dbReference type="Pfam" id="PF00583">
    <property type="entry name" value="Acetyltransf_1"/>
    <property type="match status" value="1"/>
</dbReference>
<sequence length="173" mass="19675">MEHHLTILTADPTAAELIAEISVTTFTQTFADSNSKEDMDKYLSKEMNVEKIRCELQDPDSTFFLAWDGPTLAGFAKVNSDVKADAPECDNPLEIERLYVLQDYQGKKVGAALMNHCIAFAHRNHHSTIWLGVWEHNHKAIAFYEKWGYAPFGSHIFRLGTDDQTDILMKKEL</sequence>
<accession>A0A2S7SU34</accession>
<dbReference type="SUPFAM" id="SSF55729">
    <property type="entry name" value="Acyl-CoA N-acyltransferases (Nat)"/>
    <property type="match status" value="1"/>
</dbReference>
<dbReference type="InterPro" id="IPR000182">
    <property type="entry name" value="GNAT_dom"/>
</dbReference>
<dbReference type="OrthoDB" id="7205533at2"/>